<proteinExistence type="predicted"/>
<feature type="region of interest" description="Disordered" evidence="1">
    <location>
        <begin position="26"/>
        <end position="46"/>
    </location>
</feature>
<evidence type="ECO:0008006" key="4">
    <source>
        <dbReference type="Google" id="ProtNLM"/>
    </source>
</evidence>
<sequence>MNQDEPDDAETNAPLSLEELEAEITRSEGLVQDLSQRLRQTTDEPS</sequence>
<comment type="caution">
    <text evidence="2">The sequence shown here is derived from an EMBL/GenBank/DDBJ whole genome shotgun (WGS) entry which is preliminary data.</text>
</comment>
<keyword evidence="3" id="KW-1185">Reference proteome</keyword>
<evidence type="ECO:0000313" key="3">
    <source>
        <dbReference type="Proteomes" id="UP000643525"/>
    </source>
</evidence>
<evidence type="ECO:0000256" key="1">
    <source>
        <dbReference type="SAM" id="MobiDB-lite"/>
    </source>
</evidence>
<feature type="compositionally biased region" description="Polar residues" evidence="1">
    <location>
        <begin position="33"/>
        <end position="46"/>
    </location>
</feature>
<accession>A0ABR9JCB5</accession>
<dbReference type="EMBL" id="JADBED010000001">
    <property type="protein sequence ID" value="MBE1523577.1"/>
    <property type="molecule type" value="Genomic_DNA"/>
</dbReference>
<dbReference type="RefSeq" id="WP_192594715.1">
    <property type="nucleotide sequence ID" value="NZ_BAAALJ010000001.1"/>
</dbReference>
<protein>
    <recommendedName>
        <fullName evidence="4">Nucleotide exchange factor GrpE</fullName>
    </recommendedName>
</protein>
<name>A0ABR9JCB5_9MICC</name>
<gene>
    <name evidence="2" type="ORF">H4W27_000695</name>
</gene>
<organism evidence="2 3">
    <name type="scientific">Nesterenkonia lutea</name>
    <dbReference type="NCBI Taxonomy" id="272919"/>
    <lineage>
        <taxon>Bacteria</taxon>
        <taxon>Bacillati</taxon>
        <taxon>Actinomycetota</taxon>
        <taxon>Actinomycetes</taxon>
        <taxon>Micrococcales</taxon>
        <taxon>Micrococcaceae</taxon>
        <taxon>Nesterenkonia</taxon>
    </lineage>
</organism>
<dbReference type="Proteomes" id="UP000643525">
    <property type="component" value="Unassembled WGS sequence"/>
</dbReference>
<reference evidence="2 3" key="1">
    <citation type="submission" date="2020-10" db="EMBL/GenBank/DDBJ databases">
        <title>Sequencing the genomes of 1000 actinobacteria strains.</title>
        <authorList>
            <person name="Klenk H.-P."/>
        </authorList>
    </citation>
    <scope>NUCLEOTIDE SEQUENCE [LARGE SCALE GENOMIC DNA]</scope>
    <source>
        <strain evidence="2 3">DSM 15666</strain>
    </source>
</reference>
<evidence type="ECO:0000313" key="2">
    <source>
        <dbReference type="EMBL" id="MBE1523577.1"/>
    </source>
</evidence>